<feature type="binding site" description="axial binding residue" evidence="14">
    <location>
        <position position="10"/>
    </location>
    <ligand>
        <name>heme</name>
        <dbReference type="ChEBI" id="CHEBI:30413"/>
    </ligand>
    <ligandPart>
        <name>Fe</name>
        <dbReference type="ChEBI" id="CHEBI:18248"/>
    </ligandPart>
</feature>
<dbReference type="EC" id="1.3.99.-" evidence="14 15"/>
<dbReference type="PIRSF" id="PIRSF004638">
    <property type="entry name" value="UCP004638"/>
    <property type="match status" value="1"/>
</dbReference>
<dbReference type="InterPro" id="IPR005265">
    <property type="entry name" value="HemJ-like"/>
</dbReference>
<evidence type="ECO:0000256" key="13">
    <source>
        <dbReference type="ARBA" id="ARBA00048390"/>
    </source>
</evidence>
<evidence type="ECO:0000256" key="14">
    <source>
        <dbReference type="HAMAP-Rule" id="MF_02239"/>
    </source>
</evidence>
<dbReference type="RefSeq" id="WP_405341109.1">
    <property type="nucleotide sequence ID" value="NZ_JBANFI010000008.1"/>
</dbReference>
<comment type="subunit">
    <text evidence="14">Homodimer.</text>
</comment>
<keyword evidence="9 14" id="KW-1133">Transmembrane helix</keyword>
<name>A0ABW8Q0U4_9GAMM</name>
<feature type="transmembrane region" description="Helical" evidence="14">
    <location>
        <begin position="6"/>
        <end position="24"/>
    </location>
</feature>
<evidence type="ECO:0000256" key="12">
    <source>
        <dbReference type="ARBA" id="ARBA00023136"/>
    </source>
</evidence>
<keyword evidence="12 14" id="KW-0472">Membrane</keyword>
<evidence type="ECO:0000256" key="3">
    <source>
        <dbReference type="ARBA" id="ARBA00006501"/>
    </source>
</evidence>
<reference evidence="16 17" key="1">
    <citation type="submission" date="2024-02" db="EMBL/GenBank/DDBJ databases">
        <title>Marinospirillum sp. MEB 164 isolated from Lonar lake sediment.</title>
        <authorList>
            <person name="Joshi A."/>
            <person name="Thite S."/>
        </authorList>
    </citation>
    <scope>NUCLEOTIDE SEQUENCE [LARGE SCALE GENOMIC DNA]</scope>
    <source>
        <strain evidence="16 17">MEB164</strain>
    </source>
</reference>
<evidence type="ECO:0000256" key="8">
    <source>
        <dbReference type="ARBA" id="ARBA00022723"/>
    </source>
</evidence>
<evidence type="ECO:0000256" key="4">
    <source>
        <dbReference type="ARBA" id="ARBA00017504"/>
    </source>
</evidence>
<keyword evidence="10 14" id="KW-0560">Oxidoreductase</keyword>
<evidence type="ECO:0000256" key="11">
    <source>
        <dbReference type="ARBA" id="ARBA00023004"/>
    </source>
</evidence>
<gene>
    <name evidence="16" type="primary">hemJ</name>
    <name evidence="16" type="ORF">V6U78_11830</name>
</gene>
<feature type="binding site" description="axial binding residue" evidence="14">
    <location>
        <position position="89"/>
    </location>
    <ligand>
        <name>heme</name>
        <dbReference type="ChEBI" id="CHEBI:30413"/>
    </ligand>
    <ligandPart>
        <name>Fe</name>
        <dbReference type="ChEBI" id="CHEBI:18248"/>
    </ligandPart>
</feature>
<evidence type="ECO:0000256" key="6">
    <source>
        <dbReference type="ARBA" id="ARBA00022617"/>
    </source>
</evidence>
<evidence type="ECO:0000256" key="10">
    <source>
        <dbReference type="ARBA" id="ARBA00023002"/>
    </source>
</evidence>
<keyword evidence="6 14" id="KW-0349">Heme</keyword>
<evidence type="ECO:0000256" key="1">
    <source>
        <dbReference type="ARBA" id="ARBA00004651"/>
    </source>
</evidence>
<dbReference type="NCBIfam" id="TIGR00701">
    <property type="entry name" value="protoporphyrinogen oxidase HemJ"/>
    <property type="match status" value="1"/>
</dbReference>
<comment type="caution">
    <text evidence="16">The sequence shown here is derived from an EMBL/GenBank/DDBJ whole genome shotgun (WGS) entry which is preliminary data.</text>
</comment>
<keyword evidence="5 14" id="KW-1003">Cell membrane</keyword>
<organism evidence="16 17">
    <name type="scientific">Marinospirillum alkalitolerans</name>
    <dbReference type="NCBI Taxonomy" id="3123374"/>
    <lineage>
        <taxon>Bacteria</taxon>
        <taxon>Pseudomonadati</taxon>
        <taxon>Pseudomonadota</taxon>
        <taxon>Gammaproteobacteria</taxon>
        <taxon>Oceanospirillales</taxon>
        <taxon>Oceanospirillaceae</taxon>
        <taxon>Marinospirillum</taxon>
    </lineage>
</organism>
<feature type="transmembrane region" description="Helical" evidence="14">
    <location>
        <begin position="120"/>
        <end position="142"/>
    </location>
</feature>
<evidence type="ECO:0000313" key="17">
    <source>
        <dbReference type="Proteomes" id="UP001621714"/>
    </source>
</evidence>
<dbReference type="Proteomes" id="UP001621714">
    <property type="component" value="Unassembled WGS sequence"/>
</dbReference>
<protein>
    <recommendedName>
        <fullName evidence="4 14">Protoporphyrinogen IX oxidase</fullName>
        <shortName evidence="14">PPO</shortName>
        <ecNumber evidence="14 15">1.3.99.-</ecNumber>
    </recommendedName>
</protein>
<dbReference type="PANTHER" id="PTHR40255">
    <property type="entry name" value="UPF0093 MEMBRANE PROTEIN SLR1790"/>
    <property type="match status" value="1"/>
</dbReference>
<feature type="transmembrane region" description="Helical" evidence="14">
    <location>
        <begin position="87"/>
        <end position="108"/>
    </location>
</feature>
<evidence type="ECO:0000256" key="9">
    <source>
        <dbReference type="ARBA" id="ARBA00022989"/>
    </source>
</evidence>
<keyword evidence="8 14" id="KW-0479">Metal-binding</keyword>
<evidence type="ECO:0000313" key="16">
    <source>
        <dbReference type="EMBL" id="MFK7161726.1"/>
    </source>
</evidence>
<dbReference type="HAMAP" id="MF_02239">
    <property type="entry name" value="HemJ"/>
    <property type="match status" value="1"/>
</dbReference>
<comment type="pathway">
    <text evidence="2 14 15">Porphyrin-containing compound metabolism; protoporphyrin-IX biosynthesis; protoporphyrin-IX from protoporphyrinogen-IX: step 1/1.</text>
</comment>
<proteinExistence type="inferred from homology"/>
<comment type="similarity">
    <text evidence="3 14 15">Belongs to the HemJ family.</text>
</comment>
<evidence type="ECO:0000256" key="5">
    <source>
        <dbReference type="ARBA" id="ARBA00022475"/>
    </source>
</evidence>
<feature type="transmembrane region" description="Helical" evidence="14">
    <location>
        <begin position="53"/>
        <end position="75"/>
    </location>
</feature>
<evidence type="ECO:0000256" key="15">
    <source>
        <dbReference type="PIRNR" id="PIRNR004638"/>
    </source>
</evidence>
<keyword evidence="7 14" id="KW-0812">Transmembrane</keyword>
<sequence>MSYLWMKAFHIMAVVTWFAALFYLPRLYVYHALALQEDDQKGSARFKIMERKLYRGIMTPSMWVVILLGVGLLSINFSGYLSQTWMQIKLVLVGLLIGYHFWCGHLLRQFAQDKNLYSHVWFRVFNELPVFILIFVVLLVVIKPW</sequence>
<dbReference type="Pfam" id="PF03653">
    <property type="entry name" value="UPF0093"/>
    <property type="match status" value="1"/>
</dbReference>
<dbReference type="PANTHER" id="PTHR40255:SF1">
    <property type="entry name" value="PROTOPORPHYRINOGEN IX OXIDASE"/>
    <property type="match status" value="1"/>
</dbReference>
<keyword evidence="17" id="KW-1185">Reference proteome</keyword>
<evidence type="ECO:0000256" key="7">
    <source>
        <dbReference type="ARBA" id="ARBA00022692"/>
    </source>
</evidence>
<evidence type="ECO:0000256" key="2">
    <source>
        <dbReference type="ARBA" id="ARBA00005073"/>
    </source>
</evidence>
<comment type="cofactor">
    <cofactor evidence="14 15">
        <name>heme b</name>
        <dbReference type="ChEBI" id="CHEBI:60344"/>
    </cofactor>
    <text evidence="14 15">Binds 1 heme b (iron(II)-protoporphyrin IX) group per subunit.</text>
</comment>
<keyword evidence="11 14" id="KW-0408">Iron</keyword>
<accession>A0ABW8Q0U4</accession>
<comment type="catalytic activity">
    <reaction evidence="13 14 15">
        <text>protoporphyrinogen IX + 3 A = protoporphyrin IX + 3 AH2</text>
        <dbReference type="Rhea" id="RHEA:62000"/>
        <dbReference type="ChEBI" id="CHEBI:13193"/>
        <dbReference type="ChEBI" id="CHEBI:17499"/>
        <dbReference type="ChEBI" id="CHEBI:57306"/>
        <dbReference type="ChEBI" id="CHEBI:57307"/>
    </reaction>
</comment>
<comment type="subcellular location">
    <subcellularLocation>
        <location evidence="1 14">Cell membrane</location>
        <topology evidence="1 14">Multi-pass membrane protein</topology>
    </subcellularLocation>
</comment>
<dbReference type="EMBL" id="JBANFI010000008">
    <property type="protein sequence ID" value="MFK7161726.1"/>
    <property type="molecule type" value="Genomic_DNA"/>
</dbReference>
<comment type="function">
    <text evidence="14 15">Catalyzes the oxidation of protoporphyrinogen IX to protoporphyrin IX.</text>
</comment>